<dbReference type="AlphaFoldDB" id="A0A158PFT1"/>
<dbReference type="PANTHER" id="PTHR31488">
    <property type="entry name" value="DPY-19-LIKE 1, LIKE (H. SAPIENS)"/>
    <property type="match status" value="1"/>
</dbReference>
<evidence type="ECO:0000313" key="9">
    <source>
        <dbReference type="EMBL" id="VDM55941.1"/>
    </source>
</evidence>
<feature type="transmembrane region" description="Helical" evidence="8">
    <location>
        <begin position="234"/>
        <end position="257"/>
    </location>
</feature>
<gene>
    <name evidence="9" type="ORF">ACOC_LOCUS4356</name>
</gene>
<dbReference type="STRING" id="334426.A0A158PFT1"/>
<keyword evidence="3" id="KW-0328">Glycosyltransferase</keyword>
<evidence type="ECO:0000256" key="5">
    <source>
        <dbReference type="ARBA" id="ARBA00022692"/>
    </source>
</evidence>
<keyword evidence="10" id="KW-1185">Reference proteome</keyword>
<evidence type="ECO:0000256" key="6">
    <source>
        <dbReference type="ARBA" id="ARBA00022989"/>
    </source>
</evidence>
<dbReference type="GO" id="GO:0000030">
    <property type="term" value="F:mannosyltransferase activity"/>
    <property type="evidence" value="ECO:0007669"/>
    <property type="project" value="TreeGrafter"/>
</dbReference>
<keyword evidence="5 8" id="KW-0812">Transmembrane</keyword>
<reference evidence="9 10" key="2">
    <citation type="submission" date="2018-11" db="EMBL/GenBank/DDBJ databases">
        <authorList>
            <consortium name="Pathogen Informatics"/>
        </authorList>
    </citation>
    <scope>NUCLEOTIDE SEQUENCE [LARGE SCALE GENOMIC DNA]</scope>
    <source>
        <strain evidence="9 10">Costa Rica</strain>
    </source>
</reference>
<dbReference type="Proteomes" id="UP000267027">
    <property type="component" value="Unassembled WGS sequence"/>
</dbReference>
<comment type="subcellular location">
    <subcellularLocation>
        <location evidence="1">Membrane</location>
        <topology evidence="1">Multi-pass membrane protein</topology>
    </subcellularLocation>
</comment>
<protein>
    <submittedName>
        <fullName evidence="11">SAC domain-containing protein</fullName>
    </submittedName>
</protein>
<comment type="similarity">
    <text evidence="2">Belongs to the dpy-19 family.</text>
</comment>
<dbReference type="OrthoDB" id="6019623at2759"/>
<evidence type="ECO:0000256" key="2">
    <source>
        <dbReference type="ARBA" id="ARBA00008744"/>
    </source>
</evidence>
<dbReference type="EMBL" id="UYYA01003812">
    <property type="protein sequence ID" value="VDM55941.1"/>
    <property type="molecule type" value="Genomic_DNA"/>
</dbReference>
<accession>A0A158PFT1</accession>
<dbReference type="Pfam" id="PF10034">
    <property type="entry name" value="Dpy19"/>
    <property type="match status" value="1"/>
</dbReference>
<evidence type="ECO:0000313" key="11">
    <source>
        <dbReference type="WBParaSite" id="ACOC_0000435501-mRNA-1"/>
    </source>
</evidence>
<evidence type="ECO:0000256" key="8">
    <source>
        <dbReference type="SAM" id="Phobius"/>
    </source>
</evidence>
<keyword evidence="4" id="KW-0808">Transferase</keyword>
<evidence type="ECO:0000256" key="3">
    <source>
        <dbReference type="ARBA" id="ARBA00022676"/>
    </source>
</evidence>
<evidence type="ECO:0000256" key="7">
    <source>
        <dbReference type="ARBA" id="ARBA00023136"/>
    </source>
</evidence>
<dbReference type="PANTHER" id="PTHR31488:SF1">
    <property type="entry name" value="C-MANNOSYLTRANSFERASE DPY19L1"/>
    <property type="match status" value="1"/>
</dbReference>
<dbReference type="InterPro" id="IPR018732">
    <property type="entry name" value="Dpy-19/Dpy-19-like"/>
</dbReference>
<proteinExistence type="inferred from homology"/>
<organism evidence="11">
    <name type="scientific">Angiostrongylus costaricensis</name>
    <name type="common">Nematode worm</name>
    <dbReference type="NCBI Taxonomy" id="334426"/>
    <lineage>
        <taxon>Eukaryota</taxon>
        <taxon>Metazoa</taxon>
        <taxon>Ecdysozoa</taxon>
        <taxon>Nematoda</taxon>
        <taxon>Chromadorea</taxon>
        <taxon>Rhabditida</taxon>
        <taxon>Rhabditina</taxon>
        <taxon>Rhabditomorpha</taxon>
        <taxon>Strongyloidea</taxon>
        <taxon>Metastrongylidae</taxon>
        <taxon>Angiostrongylus</taxon>
    </lineage>
</organism>
<sequence>MKTEQRQMVGHFDEVHGTCCYYAPGGRLLKGVAELEKFEKATTPCDGAIAESREGFKSWLFGAELEASVDALRERPTLQPLGGFRARNGVQDGNGNYSKTSESYFLRKEGIIHWTICSIKNIFLDLLEVSTDESRRLFVIQGLYFSYYKTIINAESYYTGLQQITNDNLTEYGHTINTLKRFNLYPEVLLSFAYRQFKRITNTLGWKLERCWTINRGDLAPVESCEGIGNSHYFYIRHVFALAGTTAGWLFLLGLLVR</sequence>
<evidence type="ECO:0000256" key="1">
    <source>
        <dbReference type="ARBA" id="ARBA00004141"/>
    </source>
</evidence>
<name>A0A158PFT1_ANGCS</name>
<reference evidence="11" key="1">
    <citation type="submission" date="2016-04" db="UniProtKB">
        <authorList>
            <consortium name="WormBaseParasite"/>
        </authorList>
    </citation>
    <scope>IDENTIFICATION</scope>
</reference>
<keyword evidence="6 8" id="KW-1133">Transmembrane helix</keyword>
<dbReference type="WBParaSite" id="ACOC_0000435501-mRNA-1">
    <property type="protein sequence ID" value="ACOC_0000435501-mRNA-1"/>
    <property type="gene ID" value="ACOC_0000435501"/>
</dbReference>
<evidence type="ECO:0000256" key="4">
    <source>
        <dbReference type="ARBA" id="ARBA00022679"/>
    </source>
</evidence>
<keyword evidence="7 8" id="KW-0472">Membrane</keyword>
<dbReference type="GO" id="GO:0005637">
    <property type="term" value="C:nuclear inner membrane"/>
    <property type="evidence" value="ECO:0007669"/>
    <property type="project" value="TreeGrafter"/>
</dbReference>
<evidence type="ECO:0000313" key="10">
    <source>
        <dbReference type="Proteomes" id="UP000267027"/>
    </source>
</evidence>